<evidence type="ECO:0000313" key="3">
    <source>
        <dbReference type="Proteomes" id="UP001360560"/>
    </source>
</evidence>
<comment type="caution">
    <text evidence="2">The sequence shown here is derived from an EMBL/GenBank/DDBJ whole genome shotgun (WGS) entry which is preliminary data.</text>
</comment>
<evidence type="ECO:0000313" key="2">
    <source>
        <dbReference type="EMBL" id="GMM36485.1"/>
    </source>
</evidence>
<feature type="region of interest" description="Disordered" evidence="1">
    <location>
        <begin position="1"/>
        <end position="20"/>
    </location>
</feature>
<reference evidence="2 3" key="1">
    <citation type="journal article" date="2023" name="Elife">
        <title>Identification of key yeast species and microbe-microbe interactions impacting larval growth of Drosophila in the wild.</title>
        <authorList>
            <person name="Mure A."/>
            <person name="Sugiura Y."/>
            <person name="Maeda R."/>
            <person name="Honda K."/>
            <person name="Sakurai N."/>
            <person name="Takahashi Y."/>
            <person name="Watada M."/>
            <person name="Katoh T."/>
            <person name="Gotoh A."/>
            <person name="Gotoh Y."/>
            <person name="Taniguchi I."/>
            <person name="Nakamura K."/>
            <person name="Hayashi T."/>
            <person name="Katayama T."/>
            <person name="Uemura T."/>
            <person name="Hattori Y."/>
        </authorList>
    </citation>
    <scope>NUCLEOTIDE SEQUENCE [LARGE SCALE GENOMIC DNA]</scope>
    <source>
        <strain evidence="2 3">SC-9</strain>
    </source>
</reference>
<organism evidence="2 3">
    <name type="scientific">Saccharomycopsis crataegensis</name>
    <dbReference type="NCBI Taxonomy" id="43959"/>
    <lineage>
        <taxon>Eukaryota</taxon>
        <taxon>Fungi</taxon>
        <taxon>Dikarya</taxon>
        <taxon>Ascomycota</taxon>
        <taxon>Saccharomycotina</taxon>
        <taxon>Saccharomycetes</taxon>
        <taxon>Saccharomycopsidaceae</taxon>
        <taxon>Saccharomycopsis</taxon>
    </lineage>
</organism>
<protein>
    <submittedName>
        <fullName evidence="2">Uncharacterized protein</fullName>
    </submittedName>
</protein>
<sequence>MRLQRLESQPNKEPSQSFSLSNESTLVEQYSVLNDKLIDINPRIDKFSIKEPSDELPILNSVRKSKLSNNLIHSRKYKDALEILGIYYYNYQSILNFENSEICHSINPHLTFRQFLKIFEVFYFLASNPIIHGEYQETSDDTTGSLLDKNYRLSKLLSKFLINFLMSINSLFKFKFREDPISKGAKMTNFRQFDELFFKALLATLKNKRNIFNRKKSERNNGNRSLLGCHLKSTMMLRIYAQFLKSAMSCDPEFCGKLIFQMFVDNCVKLEYLVMIIIFHNSFPKEDRFKKSLHERPGDFKAIFKKHKQRHQPFFKIFKISFLQFTKSDSRHKILLLNFLDKYHFSIAAGDSTKVDPAGFEFVIMVMLEILKILIDCILENKLVTRLSNDDKTAALSFKQLRTFRRKLLAHLLVLNNAKILSSFNAIDWELFLDEKWKTC</sequence>
<name>A0AAV5QQ98_9ASCO</name>
<gene>
    <name evidence="2" type="ORF">DASC09_038100</name>
</gene>
<dbReference type="GeneID" id="90074460"/>
<evidence type="ECO:0000256" key="1">
    <source>
        <dbReference type="SAM" id="MobiDB-lite"/>
    </source>
</evidence>
<dbReference type="EMBL" id="BTFZ01000011">
    <property type="protein sequence ID" value="GMM36485.1"/>
    <property type="molecule type" value="Genomic_DNA"/>
</dbReference>
<dbReference type="Proteomes" id="UP001360560">
    <property type="component" value="Unassembled WGS sequence"/>
</dbReference>
<proteinExistence type="predicted"/>
<dbReference type="AlphaFoldDB" id="A0AAV5QQ98"/>
<accession>A0AAV5QQ98</accession>
<keyword evidence="3" id="KW-1185">Reference proteome</keyword>
<dbReference type="RefSeq" id="XP_064853481.1">
    <property type="nucleotide sequence ID" value="XM_064997409.1"/>
</dbReference>